<reference evidence="8 9" key="1">
    <citation type="submission" date="2015-04" db="EMBL/GenBank/DDBJ databases">
        <authorList>
            <person name="Syromyatnikov M.Y."/>
            <person name="Popov V.N."/>
        </authorList>
    </citation>
    <scope>NUCLEOTIDE SEQUENCE [LARGE SCALE GENOMIC DNA]</scope>
</reference>
<evidence type="ECO:0000259" key="6">
    <source>
        <dbReference type="Pfam" id="PF01974"/>
    </source>
</evidence>
<evidence type="ECO:0000313" key="9">
    <source>
        <dbReference type="Proteomes" id="UP000183832"/>
    </source>
</evidence>
<evidence type="ECO:0000259" key="7">
    <source>
        <dbReference type="Pfam" id="PF26577"/>
    </source>
</evidence>
<gene>
    <name evidence="8" type="ORF">CLUMA_CG000090</name>
</gene>
<evidence type="ECO:0000256" key="2">
    <source>
        <dbReference type="ARBA" id="ARBA00012573"/>
    </source>
</evidence>
<dbReference type="OrthoDB" id="48041at2759"/>
<accession>A0A1J1HI59</accession>
<name>A0A1J1HI59_9DIPT</name>
<dbReference type="InterPro" id="IPR011856">
    <property type="entry name" value="tRNA_endonuc-like_dom_sf"/>
</dbReference>
<feature type="domain" description="TSEN34 N-terminal" evidence="7">
    <location>
        <begin position="6"/>
        <end position="69"/>
    </location>
</feature>
<dbReference type="AlphaFoldDB" id="A0A1J1HI59"/>
<dbReference type="Pfam" id="PF26577">
    <property type="entry name" value="TSEN34_N"/>
    <property type="match status" value="1"/>
</dbReference>
<evidence type="ECO:0000256" key="4">
    <source>
        <dbReference type="ARBA" id="ARBA00023239"/>
    </source>
</evidence>
<dbReference type="Proteomes" id="UP000183832">
    <property type="component" value="Unassembled WGS sequence"/>
</dbReference>
<dbReference type="Pfam" id="PF01974">
    <property type="entry name" value="tRNA_int_endo"/>
    <property type="match status" value="1"/>
</dbReference>
<organism evidence="8 9">
    <name type="scientific">Clunio marinus</name>
    <dbReference type="NCBI Taxonomy" id="568069"/>
    <lineage>
        <taxon>Eukaryota</taxon>
        <taxon>Metazoa</taxon>
        <taxon>Ecdysozoa</taxon>
        <taxon>Arthropoda</taxon>
        <taxon>Hexapoda</taxon>
        <taxon>Insecta</taxon>
        <taxon>Pterygota</taxon>
        <taxon>Neoptera</taxon>
        <taxon>Endopterygota</taxon>
        <taxon>Diptera</taxon>
        <taxon>Nematocera</taxon>
        <taxon>Chironomoidea</taxon>
        <taxon>Chironomidae</taxon>
        <taxon>Clunio</taxon>
    </lineage>
</organism>
<evidence type="ECO:0000256" key="5">
    <source>
        <dbReference type="ARBA" id="ARBA00034031"/>
    </source>
</evidence>
<dbReference type="PANTHER" id="PTHR13070:SF0">
    <property type="entry name" value="TRNA-SPLICING ENDONUCLEASE SUBUNIT SEN34"/>
    <property type="match status" value="1"/>
</dbReference>
<keyword evidence="9" id="KW-1185">Reference proteome</keyword>
<protein>
    <recommendedName>
        <fullName evidence="2">tRNA-intron lyase</fullName>
        <ecNumber evidence="2">4.6.1.16</ecNumber>
    </recommendedName>
</protein>
<dbReference type="GO" id="GO:0003676">
    <property type="term" value="F:nucleic acid binding"/>
    <property type="evidence" value="ECO:0007669"/>
    <property type="project" value="InterPro"/>
</dbReference>
<dbReference type="InterPro" id="IPR036167">
    <property type="entry name" value="tRNA_intron_Endo_cat-like_sf"/>
</dbReference>
<proteinExistence type="inferred from homology"/>
<sequence>MAMIKMVFMNGKILIFDKDEYFKIRSQHHLLGKLIGIPICQTRHSSLNALPACFNNYELNVLLRENNVIVADASSLKLQPNENIKRDFSVYCGKLLEQFKRPYIKKRLSQTKNNINSIVKGKVKKFNISGVTELGVNISLEQILLEQTVKISQSINIKNIYDHVPTKHPFEECLTQIAIIKTENSKTNCTFNDLNRRGLYVSDGDSFGADFLAYPGDPKIFHASHLVKCVDYSEERNTDSFISFARLSVSVNKKCVLAYCYNDKKVGYQTITWDNPRLRQAYTS</sequence>
<dbReference type="InterPro" id="IPR059049">
    <property type="entry name" value="TSEN34_N"/>
</dbReference>
<keyword evidence="3" id="KW-0819">tRNA processing</keyword>
<dbReference type="InterPro" id="IPR006677">
    <property type="entry name" value="tRNA_intron_Endonuc_cat-like"/>
</dbReference>
<dbReference type="PANTHER" id="PTHR13070">
    <property type="entry name" value="TRNA-SPLICING ENDONUCLEASE SUBUNIT SEN34-RELATED"/>
    <property type="match status" value="1"/>
</dbReference>
<evidence type="ECO:0000256" key="1">
    <source>
        <dbReference type="ARBA" id="ARBA00008078"/>
    </source>
</evidence>
<dbReference type="Gene3D" id="3.40.1350.10">
    <property type="match status" value="1"/>
</dbReference>
<feature type="domain" description="tRNA intron endonuclease catalytic" evidence="6">
    <location>
        <begin position="190"/>
        <end position="267"/>
    </location>
</feature>
<dbReference type="EMBL" id="CVRI01000001">
    <property type="protein sequence ID" value="CRK86158.1"/>
    <property type="molecule type" value="Genomic_DNA"/>
</dbReference>
<dbReference type="GO" id="GO:0000213">
    <property type="term" value="F:tRNA-intron lyase activity"/>
    <property type="evidence" value="ECO:0007669"/>
    <property type="project" value="UniProtKB-EC"/>
</dbReference>
<dbReference type="GO" id="GO:0000379">
    <property type="term" value="P:tRNA-type intron splice site recognition and cleavage"/>
    <property type="evidence" value="ECO:0007669"/>
    <property type="project" value="TreeGrafter"/>
</dbReference>
<dbReference type="CDD" id="cd22363">
    <property type="entry name" value="tRNA-intron_lyase_C"/>
    <property type="match status" value="1"/>
</dbReference>
<evidence type="ECO:0000313" key="8">
    <source>
        <dbReference type="EMBL" id="CRK86158.1"/>
    </source>
</evidence>
<dbReference type="STRING" id="568069.A0A1J1HI59"/>
<evidence type="ECO:0000256" key="3">
    <source>
        <dbReference type="ARBA" id="ARBA00022694"/>
    </source>
</evidence>
<dbReference type="SUPFAM" id="SSF53032">
    <property type="entry name" value="tRNA-intron endonuclease catalytic domain-like"/>
    <property type="match status" value="1"/>
</dbReference>
<keyword evidence="4" id="KW-0456">Lyase</keyword>
<dbReference type="EC" id="4.6.1.16" evidence="2"/>
<comment type="catalytic activity">
    <reaction evidence="5">
        <text>pretRNA = a 3'-half-tRNA molecule with a 5'-OH end + a 5'-half-tRNA molecule with a 2',3'-cyclic phosphate end + an intron with a 2',3'-cyclic phosphate and a 5'-hydroxyl terminus.</text>
        <dbReference type="EC" id="4.6.1.16"/>
    </reaction>
</comment>
<comment type="similarity">
    <text evidence="1">Belongs to the tRNA-intron endonuclease family.</text>
</comment>
<dbReference type="GO" id="GO:0005634">
    <property type="term" value="C:nucleus"/>
    <property type="evidence" value="ECO:0007669"/>
    <property type="project" value="UniProtKB-ARBA"/>
</dbReference>